<feature type="transmembrane region" description="Helical" evidence="1">
    <location>
        <begin position="67"/>
        <end position="85"/>
    </location>
</feature>
<evidence type="ECO:0000313" key="3">
    <source>
        <dbReference type="Proteomes" id="UP000239649"/>
    </source>
</evidence>
<sequence>MSAMRGAAQPGCSNAAATAAADERAAAASASRPRSRVLELLGVLFVCAANVIIFVRTPKGGTLETAYQAAAVAPSLLVLAAVLCLPARVYGRLRQVLVPVLCLGYHAQPSERLATASVARLMLSGAPCPGALWAAVDALRTLMGLRLVPNAIITLVFELPLPLAAAVHVAVIALTAADNDAYCAMPLLAHPLTQARMQRVAAAMHVSTTFATPLGTSIARPSAQYACTDVVQFCQVAFAVVPLVLLSWVEHVKGGAGGVARPAAELRAVQQHAGPPHQARLLLVLAKRAWHAAPRSVYLACGCGLSWPQRAALLAWLLSMLWLLTTF</sequence>
<keyword evidence="1" id="KW-1133">Transmembrane helix</keyword>
<feature type="transmembrane region" description="Helical" evidence="1">
    <location>
        <begin position="37"/>
        <end position="55"/>
    </location>
</feature>
<dbReference type="EMBL" id="LHPF02000027">
    <property type="protein sequence ID" value="PSC69380.1"/>
    <property type="molecule type" value="Genomic_DNA"/>
</dbReference>
<keyword evidence="1" id="KW-0812">Transmembrane</keyword>
<evidence type="ECO:0000313" key="2">
    <source>
        <dbReference type="EMBL" id="PSC69380.1"/>
    </source>
</evidence>
<reference evidence="2 3" key="1">
    <citation type="journal article" date="2018" name="Plant J.">
        <title>Genome sequences of Chlorella sorokiniana UTEX 1602 and Micractinium conductrix SAG 241.80: implications to maltose excretion by a green alga.</title>
        <authorList>
            <person name="Arriola M.B."/>
            <person name="Velmurugan N."/>
            <person name="Zhang Y."/>
            <person name="Plunkett M.H."/>
            <person name="Hondzo H."/>
            <person name="Barney B.M."/>
        </authorList>
    </citation>
    <scope>NUCLEOTIDE SEQUENCE [LARGE SCALE GENOMIC DNA]</scope>
    <source>
        <strain evidence="2 3">SAG 241.80</strain>
    </source>
</reference>
<evidence type="ECO:0000256" key="1">
    <source>
        <dbReference type="SAM" id="Phobius"/>
    </source>
</evidence>
<dbReference type="AlphaFoldDB" id="A0A2P6V5L1"/>
<dbReference type="Proteomes" id="UP000239649">
    <property type="component" value="Unassembled WGS sequence"/>
</dbReference>
<protein>
    <submittedName>
        <fullName evidence="2">3-hydroxyacyl-dehydrogenase</fullName>
    </submittedName>
</protein>
<organism evidence="2 3">
    <name type="scientific">Micractinium conductrix</name>
    <dbReference type="NCBI Taxonomy" id="554055"/>
    <lineage>
        <taxon>Eukaryota</taxon>
        <taxon>Viridiplantae</taxon>
        <taxon>Chlorophyta</taxon>
        <taxon>core chlorophytes</taxon>
        <taxon>Trebouxiophyceae</taxon>
        <taxon>Chlorellales</taxon>
        <taxon>Chlorellaceae</taxon>
        <taxon>Chlorella clade</taxon>
        <taxon>Micractinium</taxon>
    </lineage>
</organism>
<gene>
    <name evidence="2" type="ORF">C2E20_7083</name>
</gene>
<keyword evidence="3" id="KW-1185">Reference proteome</keyword>
<keyword evidence="1" id="KW-0472">Membrane</keyword>
<comment type="caution">
    <text evidence="2">The sequence shown here is derived from an EMBL/GenBank/DDBJ whole genome shotgun (WGS) entry which is preliminary data.</text>
</comment>
<proteinExistence type="predicted"/>
<accession>A0A2P6V5L1</accession>
<name>A0A2P6V5L1_9CHLO</name>